<sequence length="103" mass="11842">MKKLVRDKIPDVLSNDAEFEVLSNEDYRSSLREKITEEAQEVKTAKTRANLVEELGDLEEVIRAILADASITYEEMDSLRQAKIHQKGKFAQKFVMLKPDEES</sequence>
<keyword evidence="1" id="KW-0378">Hydrolase</keyword>
<dbReference type="EMBL" id="PPWZ01000040">
    <property type="protein sequence ID" value="POH36857.1"/>
    <property type="molecule type" value="Genomic_DNA"/>
</dbReference>
<organism evidence="1">
    <name type="scientific">Companilactobacillus formosensis</name>
    <dbReference type="NCBI Taxonomy" id="1617889"/>
    <lineage>
        <taxon>Bacteria</taxon>
        <taxon>Bacillati</taxon>
        <taxon>Bacillota</taxon>
        <taxon>Bacilli</taxon>
        <taxon>Lactobacillales</taxon>
        <taxon>Lactobacillaceae</taxon>
        <taxon>Companilactobacillus</taxon>
    </lineage>
</organism>
<gene>
    <name evidence="1" type="ORF">C2R26_06100</name>
</gene>
<protein>
    <submittedName>
        <fullName evidence="1">Nucleotide pyrophosphohydrolase</fullName>
    </submittedName>
</protein>
<dbReference type="SUPFAM" id="SSF101386">
    <property type="entry name" value="all-alpha NTP pyrophosphatases"/>
    <property type="match status" value="1"/>
</dbReference>
<accession>A0A2P4R6H7</accession>
<evidence type="ECO:0000313" key="1">
    <source>
        <dbReference type="EMBL" id="POH36857.1"/>
    </source>
</evidence>
<proteinExistence type="predicted"/>
<name>A0A2P4R6H7_9LACO</name>
<dbReference type="InterPro" id="IPR038735">
    <property type="entry name" value="MSMEG_1276-like_NTP-PPase_dom"/>
</dbReference>
<dbReference type="GO" id="GO:0016787">
    <property type="term" value="F:hydrolase activity"/>
    <property type="evidence" value="ECO:0007669"/>
    <property type="project" value="UniProtKB-KW"/>
</dbReference>
<dbReference type="AlphaFoldDB" id="A0A2P4R6H7"/>
<reference evidence="1" key="1">
    <citation type="submission" date="2018-01" db="EMBL/GenBank/DDBJ databases">
        <title>Genome sequnecing of Lactobacillus formosensis KACC 18721.</title>
        <authorList>
            <person name="Kim S.-J."/>
            <person name="Heo J."/>
        </authorList>
    </citation>
    <scope>NUCLEOTIDE SEQUENCE</scope>
    <source>
        <strain evidence="1">KACC 18721</strain>
    </source>
</reference>
<dbReference type="CDD" id="cd11532">
    <property type="entry name" value="NTP-PPase_COG4997"/>
    <property type="match status" value="1"/>
</dbReference>
<comment type="caution">
    <text evidence="1">The sequence shown here is derived from an EMBL/GenBank/DDBJ whole genome shotgun (WGS) entry which is preliminary data.</text>
</comment>